<feature type="transmembrane region" description="Helical" evidence="1">
    <location>
        <begin position="185"/>
        <end position="206"/>
    </location>
</feature>
<evidence type="ECO:0000313" key="3">
    <source>
        <dbReference type="Proteomes" id="UP000003688"/>
    </source>
</evidence>
<proteinExistence type="predicted"/>
<dbReference type="Pfam" id="PF14023">
    <property type="entry name" value="Bestrophin-like"/>
    <property type="match status" value="1"/>
</dbReference>
<reference evidence="2 3" key="1">
    <citation type="journal article" date="2011" name="J. Bacteriol.">
        <title>Genome sequence of 'Pedosphaera parvula' Ellin514, an aerobic Verrucomicrobial isolate from pasture soil.</title>
        <authorList>
            <person name="Kant R."/>
            <person name="van Passel M.W."/>
            <person name="Sangwan P."/>
            <person name="Palva A."/>
            <person name="Lucas S."/>
            <person name="Copeland A."/>
            <person name="Lapidus A."/>
            <person name="Glavina Del Rio T."/>
            <person name="Dalin E."/>
            <person name="Tice H."/>
            <person name="Bruce D."/>
            <person name="Goodwin L."/>
            <person name="Pitluck S."/>
            <person name="Chertkov O."/>
            <person name="Larimer F.W."/>
            <person name="Land M.L."/>
            <person name="Hauser L."/>
            <person name="Brettin T.S."/>
            <person name="Detter J.C."/>
            <person name="Han S."/>
            <person name="de Vos W.M."/>
            <person name="Janssen P.H."/>
            <person name="Smidt H."/>
        </authorList>
    </citation>
    <scope>NUCLEOTIDE SEQUENCE [LARGE SCALE GENOMIC DNA]</scope>
    <source>
        <strain evidence="2 3">Ellin514</strain>
    </source>
</reference>
<dbReference type="AlphaFoldDB" id="B9XCU6"/>
<keyword evidence="1" id="KW-0812">Transmembrane</keyword>
<evidence type="ECO:0000256" key="1">
    <source>
        <dbReference type="SAM" id="Phobius"/>
    </source>
</evidence>
<keyword evidence="1" id="KW-0472">Membrane</keyword>
<organism evidence="2 3">
    <name type="scientific">Pedosphaera parvula (strain Ellin514)</name>
    <dbReference type="NCBI Taxonomy" id="320771"/>
    <lineage>
        <taxon>Bacteria</taxon>
        <taxon>Pseudomonadati</taxon>
        <taxon>Verrucomicrobiota</taxon>
        <taxon>Pedosphaerae</taxon>
        <taxon>Pedosphaerales</taxon>
        <taxon>Pedosphaeraceae</taxon>
        <taxon>Pedosphaera</taxon>
    </lineage>
</organism>
<dbReference type="InterPro" id="IPR025333">
    <property type="entry name" value="DUF4239"/>
</dbReference>
<evidence type="ECO:0000313" key="2">
    <source>
        <dbReference type="EMBL" id="EEF62292.1"/>
    </source>
</evidence>
<keyword evidence="3" id="KW-1185">Reference proteome</keyword>
<dbReference type="Proteomes" id="UP000003688">
    <property type="component" value="Unassembled WGS sequence"/>
</dbReference>
<name>B9XCU6_PEDPL</name>
<dbReference type="RefSeq" id="WP_007413644.1">
    <property type="nucleotide sequence ID" value="NZ_ABOX02000005.1"/>
</dbReference>
<dbReference type="OrthoDB" id="116415at2"/>
<accession>B9XCU6</accession>
<feature type="transmembrane region" description="Helical" evidence="1">
    <location>
        <begin position="212"/>
        <end position="233"/>
    </location>
</feature>
<dbReference type="EMBL" id="ABOX02000005">
    <property type="protein sequence ID" value="EEF62292.1"/>
    <property type="molecule type" value="Genomic_DNA"/>
</dbReference>
<protein>
    <recommendedName>
        <fullName evidence="4">DUF4239 domain-containing protein</fullName>
    </recommendedName>
</protein>
<feature type="transmembrane region" description="Helical" evidence="1">
    <location>
        <begin position="50"/>
        <end position="70"/>
    </location>
</feature>
<evidence type="ECO:0008006" key="4">
    <source>
        <dbReference type="Google" id="ProtNLM"/>
    </source>
</evidence>
<comment type="caution">
    <text evidence="2">The sequence shown here is derived from an EMBL/GenBank/DDBJ whole genome shotgun (WGS) entry which is preliminary data.</text>
</comment>
<keyword evidence="1" id="KW-1133">Transmembrane helix</keyword>
<dbReference type="STRING" id="320771.Cflav_PD4927"/>
<gene>
    <name evidence="2" type="ORF">Cflav_PD4927</name>
</gene>
<sequence length="257" mass="28540">MNFTFLTVLATGGLLLGMLGMLEIGRRIGVRRLAHDLEETRPGQTAVEGAIFGLVGLIMAFTFSSSLTSFETERQLIGQEVSAIRTAWLRLDLLRADDQAALKELFRQYLDSRLEMYRKLPDTAAGKAEFARSVKLQDDIWQKTITACHESGVTSSWALLLPALNQMFDISHARALAARIHPPKVIFVMLSALMLLSALLAGYGMAGGKSRSWLHILGLAVSLSATVFLIYDLEYPYVGVFRINAMDQMLVELRRSM</sequence>